<sequence length="160" mass="16812">MKVFTTLLSLGLAASVAVAQTPGPTPFTLSYNDIYQDRNQPLEPLACGGGQNGLVTRGYDVLGRIPNFDNVGAGNAASYNSQGCGACYKLIYRDNSAYITLVDNTARPGLFVISTNAVKALTRVNGTSEGYDKGTVTLDDAYEVDGSCCGFDTGKDCNNA</sequence>
<dbReference type="EMBL" id="LATX01000758">
    <property type="protein sequence ID" value="KTB45157.1"/>
    <property type="molecule type" value="Genomic_DNA"/>
</dbReference>
<evidence type="ECO:0000256" key="3">
    <source>
        <dbReference type="ARBA" id="ARBA00022525"/>
    </source>
</evidence>
<dbReference type="InterPro" id="IPR010829">
    <property type="entry name" value="Cerato-platanin"/>
</dbReference>
<dbReference type="AlphaFoldDB" id="A0A0W0G9G5"/>
<dbReference type="InterPro" id="IPR036908">
    <property type="entry name" value="RlpA-like_sf"/>
</dbReference>
<dbReference type="Gene3D" id="2.40.40.10">
    <property type="entry name" value="RlpA-like domain"/>
    <property type="match status" value="1"/>
</dbReference>
<comment type="subcellular location">
    <subcellularLocation>
        <location evidence="1">Secreted</location>
    </subcellularLocation>
</comment>
<evidence type="ECO:0000313" key="6">
    <source>
        <dbReference type="Proteomes" id="UP000054988"/>
    </source>
</evidence>
<dbReference type="CDD" id="cd22778">
    <property type="entry name" value="DPBB_CEPL-like"/>
    <property type="match status" value="1"/>
</dbReference>
<dbReference type="SUPFAM" id="SSF50685">
    <property type="entry name" value="Barwin-like endoglucanases"/>
    <property type="match status" value="1"/>
</dbReference>
<dbReference type="GO" id="GO:0005576">
    <property type="term" value="C:extracellular region"/>
    <property type="evidence" value="ECO:0007669"/>
    <property type="project" value="UniProtKB-SubCell"/>
</dbReference>
<reference evidence="5 6" key="1">
    <citation type="submission" date="2015-12" db="EMBL/GenBank/DDBJ databases">
        <title>Draft genome sequence of Moniliophthora roreri, the causal agent of frosty pod rot of cacao.</title>
        <authorList>
            <person name="Aime M.C."/>
            <person name="Diaz-Valderrama J.R."/>
            <person name="Kijpornyongpan T."/>
            <person name="Phillips-Mora W."/>
        </authorList>
    </citation>
    <scope>NUCLEOTIDE SEQUENCE [LARGE SCALE GENOMIC DNA]</scope>
    <source>
        <strain evidence="5 6">MCA 2952</strain>
    </source>
</reference>
<keyword evidence="3" id="KW-0964">Secreted</keyword>
<comment type="caution">
    <text evidence="5">The sequence shown here is derived from an EMBL/GenBank/DDBJ whole genome shotgun (WGS) entry which is preliminary data.</text>
</comment>
<name>A0A0W0G9G5_MONRR</name>
<keyword evidence="4" id="KW-0732">Signal</keyword>
<dbReference type="Pfam" id="PF07249">
    <property type="entry name" value="Cerato-platanin"/>
    <property type="match status" value="1"/>
</dbReference>
<comment type="similarity">
    <text evidence="2">Belongs to the cerato-platanin family.</text>
</comment>
<feature type="signal peptide" evidence="4">
    <location>
        <begin position="1"/>
        <end position="19"/>
    </location>
</feature>
<evidence type="ECO:0000256" key="2">
    <source>
        <dbReference type="ARBA" id="ARBA00010421"/>
    </source>
</evidence>
<gene>
    <name evidence="5" type="ORF">WG66_2257</name>
</gene>
<organism evidence="5 6">
    <name type="scientific">Moniliophthora roreri</name>
    <name type="common">Frosty pod rot fungus</name>
    <name type="synonym">Monilia roreri</name>
    <dbReference type="NCBI Taxonomy" id="221103"/>
    <lineage>
        <taxon>Eukaryota</taxon>
        <taxon>Fungi</taxon>
        <taxon>Dikarya</taxon>
        <taxon>Basidiomycota</taxon>
        <taxon>Agaricomycotina</taxon>
        <taxon>Agaricomycetes</taxon>
        <taxon>Agaricomycetidae</taxon>
        <taxon>Agaricales</taxon>
        <taxon>Marasmiineae</taxon>
        <taxon>Marasmiaceae</taxon>
        <taxon>Moniliophthora</taxon>
    </lineage>
</organism>
<accession>A0A0W0G9G5</accession>
<evidence type="ECO:0000256" key="4">
    <source>
        <dbReference type="SAM" id="SignalP"/>
    </source>
</evidence>
<evidence type="ECO:0000313" key="5">
    <source>
        <dbReference type="EMBL" id="KTB45157.1"/>
    </source>
</evidence>
<proteinExistence type="inferred from homology"/>
<dbReference type="Proteomes" id="UP000054988">
    <property type="component" value="Unassembled WGS sequence"/>
</dbReference>
<evidence type="ECO:0000256" key="1">
    <source>
        <dbReference type="ARBA" id="ARBA00004613"/>
    </source>
</evidence>
<feature type="chain" id="PRO_5006902487" evidence="4">
    <location>
        <begin position="20"/>
        <end position="160"/>
    </location>
</feature>
<protein>
    <submittedName>
        <fullName evidence="5">Putative cerato-platanin-like protein</fullName>
    </submittedName>
</protein>